<reference evidence="1 2" key="1">
    <citation type="submission" date="2018-08" db="EMBL/GenBank/DDBJ databases">
        <title>Genome sequence of Halobacillus trueperi KCTC 3686.</title>
        <authorList>
            <person name="Cho K.H."/>
            <person name="Kwak M.-J."/>
            <person name="Kim B.-Y."/>
            <person name="Chun J."/>
        </authorList>
    </citation>
    <scope>NUCLEOTIDE SEQUENCE [LARGE SCALE GENOMIC DNA]</scope>
    <source>
        <strain evidence="1 2">KCTC 3686</strain>
    </source>
</reference>
<proteinExistence type="predicted"/>
<dbReference type="EMBL" id="QUAE01000014">
    <property type="protein sequence ID" value="REJ07971.1"/>
    <property type="molecule type" value="Genomic_DNA"/>
</dbReference>
<name>A0A3E0J533_9BACI</name>
<evidence type="ECO:0000313" key="2">
    <source>
        <dbReference type="Proteomes" id="UP000256305"/>
    </source>
</evidence>
<keyword evidence="2" id="KW-1185">Reference proteome</keyword>
<gene>
    <name evidence="1" type="ORF">DYE48_15135</name>
</gene>
<comment type="caution">
    <text evidence="1">The sequence shown here is derived from an EMBL/GenBank/DDBJ whole genome shotgun (WGS) entry which is preliminary data.</text>
</comment>
<organism evidence="1 2">
    <name type="scientific">Halobacillus trueperi</name>
    <dbReference type="NCBI Taxonomy" id="156205"/>
    <lineage>
        <taxon>Bacteria</taxon>
        <taxon>Bacillati</taxon>
        <taxon>Bacillota</taxon>
        <taxon>Bacilli</taxon>
        <taxon>Bacillales</taxon>
        <taxon>Bacillaceae</taxon>
        <taxon>Halobacillus</taxon>
    </lineage>
</organism>
<evidence type="ECO:0000313" key="1">
    <source>
        <dbReference type="EMBL" id="REJ07971.1"/>
    </source>
</evidence>
<accession>A0A3E0J533</accession>
<dbReference type="RefSeq" id="WP_115824358.1">
    <property type="nucleotide sequence ID" value="NZ_QUAE01000014.1"/>
</dbReference>
<sequence length="281" mass="33367">MRYLAEKIQSVKGKHDLKIIRIFTDKEYENLILSQEIFEFHEFNKKTKEMVKKNGMELENFIEDYRNKKANEDDETKALWEANRLLLNFLASFSSYVDQSKKNIGKFYGEEKRKSWEALLSTFYDDHENFEYRFMSKLRNFISHYGFPLNYYIENDQGAFILMSKSNLLTFKDGWAKVKKDIEQIDQEYINIVPMVKKHRGNVDAIYLLLMVEYGEKLTKAIGSVNKIYKEVQSDFLLIEVEKEEDLKDPSKMSPESFSLETMYEALQDLKKHPSINIKVN</sequence>
<dbReference type="AlphaFoldDB" id="A0A3E0J533"/>
<dbReference type="Proteomes" id="UP000256305">
    <property type="component" value="Unassembled WGS sequence"/>
</dbReference>
<protein>
    <submittedName>
        <fullName evidence="1">Uncharacterized protein</fullName>
    </submittedName>
</protein>